<comment type="caution">
    <text evidence="1">The sequence shown here is derived from an EMBL/GenBank/DDBJ whole genome shotgun (WGS) entry which is preliminary data.</text>
</comment>
<reference evidence="2" key="1">
    <citation type="journal article" date="2019" name="Int. J. Syst. Evol. Microbiol.">
        <title>The Global Catalogue of Microorganisms (GCM) 10K type strain sequencing project: providing services to taxonomists for standard genome sequencing and annotation.</title>
        <authorList>
            <consortium name="The Broad Institute Genomics Platform"/>
            <consortium name="The Broad Institute Genome Sequencing Center for Infectious Disease"/>
            <person name="Wu L."/>
            <person name="Ma J."/>
        </authorList>
    </citation>
    <scope>NUCLEOTIDE SEQUENCE [LARGE SCALE GENOMIC DNA]</scope>
    <source>
        <strain evidence="2">NBRC 108894</strain>
    </source>
</reference>
<dbReference type="EMBL" id="BSVB01000001">
    <property type="protein sequence ID" value="GMA95366.1"/>
    <property type="molecule type" value="Genomic_DNA"/>
</dbReference>
<name>A0ABQ6K427_9MICO</name>
<keyword evidence="2" id="KW-1185">Reference proteome</keyword>
<protein>
    <submittedName>
        <fullName evidence="1">Uncharacterized protein</fullName>
    </submittedName>
</protein>
<evidence type="ECO:0000313" key="1">
    <source>
        <dbReference type="EMBL" id="GMA95366.1"/>
    </source>
</evidence>
<dbReference type="RefSeq" id="WP_284254141.1">
    <property type="nucleotide sequence ID" value="NZ_BSVB01000001.1"/>
</dbReference>
<dbReference type="Proteomes" id="UP001157034">
    <property type="component" value="Unassembled WGS sequence"/>
</dbReference>
<organism evidence="1 2">
    <name type="scientific">Pseudolysinimonas kribbensis</name>
    <dbReference type="NCBI Taxonomy" id="433641"/>
    <lineage>
        <taxon>Bacteria</taxon>
        <taxon>Bacillati</taxon>
        <taxon>Actinomycetota</taxon>
        <taxon>Actinomycetes</taxon>
        <taxon>Micrococcales</taxon>
        <taxon>Microbacteriaceae</taxon>
        <taxon>Pseudolysinimonas</taxon>
    </lineage>
</organism>
<accession>A0ABQ6K427</accession>
<sequence>MLAADGPLDIFFAGGDAESRQRFAEFLESLGIRPLDAGGMESTHALEWAAILLMGLARNGSGFDVAFGAK</sequence>
<evidence type="ECO:0000313" key="2">
    <source>
        <dbReference type="Proteomes" id="UP001157034"/>
    </source>
</evidence>
<gene>
    <name evidence="1" type="ORF">GCM10025881_21900</name>
</gene>
<proteinExistence type="predicted"/>
<dbReference type="Gene3D" id="3.40.50.720">
    <property type="entry name" value="NAD(P)-binding Rossmann-like Domain"/>
    <property type="match status" value="1"/>
</dbReference>